<evidence type="ECO:0000256" key="9">
    <source>
        <dbReference type="ARBA" id="ARBA00022490"/>
    </source>
</evidence>
<dbReference type="InterPro" id="IPR036637">
    <property type="entry name" value="Phosphohistidine_dom_sf"/>
</dbReference>
<dbReference type="InterPro" id="IPR015813">
    <property type="entry name" value="Pyrv/PenolPyrv_kinase-like_dom"/>
</dbReference>
<proteinExistence type="inferred from homology"/>
<evidence type="ECO:0000256" key="8">
    <source>
        <dbReference type="ARBA" id="ARBA00022448"/>
    </source>
</evidence>
<keyword evidence="15 17" id="KW-0460">Magnesium</keyword>
<evidence type="ECO:0000256" key="1">
    <source>
        <dbReference type="ARBA" id="ARBA00000683"/>
    </source>
</evidence>
<feature type="domain" description="Phosphotransferase system enzyme I N-terminal" evidence="23">
    <location>
        <begin position="22"/>
        <end position="148"/>
    </location>
</feature>
<evidence type="ECO:0000256" key="12">
    <source>
        <dbReference type="ARBA" id="ARBA00022683"/>
    </source>
</evidence>
<comment type="caution">
    <text evidence="24">The sequence shown here is derived from an EMBL/GenBank/DDBJ whole genome shotgun (WGS) entry which is preliminary data.</text>
</comment>
<evidence type="ECO:0000256" key="14">
    <source>
        <dbReference type="ARBA" id="ARBA00022777"/>
    </source>
</evidence>
<evidence type="ECO:0000256" key="11">
    <source>
        <dbReference type="ARBA" id="ARBA00022679"/>
    </source>
</evidence>
<dbReference type="Pfam" id="PF00391">
    <property type="entry name" value="PEP-utilizers"/>
    <property type="match status" value="1"/>
</dbReference>
<dbReference type="Proteomes" id="UP000198615">
    <property type="component" value="Unassembled WGS sequence"/>
</dbReference>
<keyword evidence="9 17" id="KW-0963">Cytoplasm</keyword>
<evidence type="ECO:0000259" key="21">
    <source>
        <dbReference type="Pfam" id="PF00391"/>
    </source>
</evidence>
<dbReference type="Gene3D" id="3.20.20.60">
    <property type="entry name" value="Phosphoenolpyruvate-binding domains"/>
    <property type="match status" value="1"/>
</dbReference>
<dbReference type="EMBL" id="FNBW01000004">
    <property type="protein sequence ID" value="SDF52183.1"/>
    <property type="molecule type" value="Genomic_DNA"/>
</dbReference>
<dbReference type="AlphaFoldDB" id="A0A8G2BG92"/>
<dbReference type="Pfam" id="PF02896">
    <property type="entry name" value="PEP-utilizers_C"/>
    <property type="match status" value="1"/>
</dbReference>
<evidence type="ECO:0000256" key="2">
    <source>
        <dbReference type="ARBA" id="ARBA00001946"/>
    </source>
</evidence>
<evidence type="ECO:0000256" key="19">
    <source>
        <dbReference type="PIRSR" id="PIRSR000732-2"/>
    </source>
</evidence>
<protein>
    <recommendedName>
        <fullName evidence="7 17">Phosphoenolpyruvate-protein phosphotransferase</fullName>
        <ecNumber evidence="6 17">2.7.3.9</ecNumber>
    </recommendedName>
    <alternativeName>
        <fullName evidence="16 17">Phosphotransferase system, enzyme I</fullName>
    </alternativeName>
</protein>
<evidence type="ECO:0000256" key="18">
    <source>
        <dbReference type="PIRSR" id="PIRSR000732-1"/>
    </source>
</evidence>
<comment type="subcellular location">
    <subcellularLocation>
        <location evidence="4 17">Cytoplasm</location>
    </subcellularLocation>
</comment>
<dbReference type="InterPro" id="IPR024692">
    <property type="entry name" value="PTS_EI"/>
</dbReference>
<evidence type="ECO:0000256" key="7">
    <source>
        <dbReference type="ARBA" id="ARBA00016544"/>
    </source>
</evidence>
<gene>
    <name evidence="24" type="ORF">SAMN05660686_01529</name>
</gene>
<keyword evidence="10 17" id="KW-0762">Sugar transport</keyword>
<feature type="binding site" evidence="19">
    <location>
        <position position="354"/>
    </location>
    <ligand>
        <name>phosphoenolpyruvate</name>
        <dbReference type="ChEBI" id="CHEBI:58702"/>
    </ligand>
</feature>
<comment type="similarity">
    <text evidence="5 17">Belongs to the PEP-utilizing enzyme family.</text>
</comment>
<dbReference type="InterPro" id="IPR006318">
    <property type="entry name" value="PTS_EI-like"/>
</dbReference>
<evidence type="ECO:0000256" key="13">
    <source>
        <dbReference type="ARBA" id="ARBA00022723"/>
    </source>
</evidence>
<evidence type="ECO:0000259" key="22">
    <source>
        <dbReference type="Pfam" id="PF02896"/>
    </source>
</evidence>
<dbReference type="SUPFAM" id="SSF47831">
    <property type="entry name" value="Enzyme I of the PEP:sugar phosphotransferase system HPr-binding (sub)domain"/>
    <property type="match status" value="1"/>
</dbReference>
<evidence type="ECO:0000256" key="16">
    <source>
        <dbReference type="ARBA" id="ARBA00033235"/>
    </source>
</evidence>
<dbReference type="PRINTS" id="PR01736">
    <property type="entry name" value="PHPHTRNFRASE"/>
</dbReference>
<sequence length="597" mass="64024">MKTTNRKARARQDKGGKRGLLEGIGVSAGIAIGPAHVLDAGVVQVPEYQVASSQLVMEVERFEAALARADKQVRKLRRKAEALPAGVLDELGPLLEAHAAMLGSSRLAGGVSTTIRDRRINAEAAVQSVVGEMVRSLSAVNDAYLAARAQDVREVGDRILRQLTETPYHAFAHVPEGAIIIAEELSPADTALLDPAKIGGFVTALGGTDSHTAIMARSMGLPAVLGATVAPKAIRSGETIIVDGDTGRIVLDPDEDSLAEYRRRAAARERLERELTRLRSLPAITLDGVTISLLANLELPRDLDIATDRGAEGVGLFRTEFMFMNRDVLPDEDEQYAALRQVVEGMAGKPVTIRTLDVGGEKLATALGDRIAHSANPALGLRAIRLSLREPKLLETQLSAILRAGAHGPVRILLPMISSTAQVRAVRAILTKVVRRLKRRKVRIADPTPPLGAMIEVPAAALSADALAMECDFLALGTNDLTMYTLAIDRGDEQVADLYNPLHPAVLKLIQFSIDAANRHGLPVSICGEIAGDPRYAPLLIGMGVKELSMSATALPRVKQRIRRLSLAPATQRARAIMDQLDEGRIAVLLDDFNDGL</sequence>
<dbReference type="InterPro" id="IPR036618">
    <property type="entry name" value="PtsI_HPr-bd_sf"/>
</dbReference>
<feature type="binding site" evidence="20">
    <location>
        <position position="480"/>
    </location>
    <ligand>
        <name>Mg(2+)</name>
        <dbReference type="ChEBI" id="CHEBI:18420"/>
    </ligand>
</feature>
<keyword evidence="13 17" id="KW-0479">Metal-binding</keyword>
<feature type="binding site" evidence="19">
    <location>
        <begin position="479"/>
        <end position="480"/>
    </location>
    <ligand>
        <name>phosphoenolpyruvate</name>
        <dbReference type="ChEBI" id="CHEBI:58702"/>
    </ligand>
</feature>
<feature type="domain" description="PEP-utilising enzyme mobile" evidence="21">
    <location>
        <begin position="175"/>
        <end position="247"/>
    </location>
</feature>
<dbReference type="GO" id="GO:0046872">
    <property type="term" value="F:metal ion binding"/>
    <property type="evidence" value="ECO:0007669"/>
    <property type="project" value="UniProtKB-KW"/>
</dbReference>
<dbReference type="SUPFAM" id="SSF51621">
    <property type="entry name" value="Phosphoenolpyruvate/pyruvate domain"/>
    <property type="match status" value="1"/>
</dbReference>
<evidence type="ECO:0000313" key="25">
    <source>
        <dbReference type="Proteomes" id="UP000198615"/>
    </source>
</evidence>
<dbReference type="PIRSF" id="PIRSF000732">
    <property type="entry name" value="PTS_enzyme_I"/>
    <property type="match status" value="1"/>
</dbReference>
<dbReference type="InterPro" id="IPR040442">
    <property type="entry name" value="Pyrv_kinase-like_dom_sf"/>
</dbReference>
<dbReference type="InterPro" id="IPR008731">
    <property type="entry name" value="PTS_EIN"/>
</dbReference>
<dbReference type="GO" id="GO:0008965">
    <property type="term" value="F:phosphoenolpyruvate-protein phosphotransferase activity"/>
    <property type="evidence" value="ECO:0007669"/>
    <property type="project" value="UniProtKB-EC"/>
</dbReference>
<evidence type="ECO:0000313" key="24">
    <source>
        <dbReference type="EMBL" id="SDF52183.1"/>
    </source>
</evidence>
<dbReference type="Pfam" id="PF05524">
    <property type="entry name" value="PEP-utilisers_N"/>
    <property type="match status" value="1"/>
</dbReference>
<dbReference type="InterPro" id="IPR050499">
    <property type="entry name" value="PEP-utilizing_PTS_enzyme"/>
</dbReference>
<evidence type="ECO:0000256" key="4">
    <source>
        <dbReference type="ARBA" id="ARBA00004496"/>
    </source>
</evidence>
<evidence type="ECO:0000259" key="23">
    <source>
        <dbReference type="Pfam" id="PF05524"/>
    </source>
</evidence>
<keyword evidence="8 17" id="KW-0813">Transport</keyword>
<feature type="domain" description="PEP-utilising enzyme C-terminal" evidence="22">
    <location>
        <begin position="274"/>
        <end position="565"/>
    </location>
</feature>
<name>A0A8G2BG92_9PROT</name>
<evidence type="ECO:0000256" key="5">
    <source>
        <dbReference type="ARBA" id="ARBA00007837"/>
    </source>
</evidence>
<dbReference type="SUPFAM" id="SSF52009">
    <property type="entry name" value="Phosphohistidine domain"/>
    <property type="match status" value="1"/>
</dbReference>
<keyword evidence="14 17" id="KW-0418">Kinase</keyword>
<organism evidence="24 25">
    <name type="scientific">Thalassobaculum litoreum DSM 18839</name>
    <dbReference type="NCBI Taxonomy" id="1123362"/>
    <lineage>
        <taxon>Bacteria</taxon>
        <taxon>Pseudomonadati</taxon>
        <taxon>Pseudomonadota</taxon>
        <taxon>Alphaproteobacteria</taxon>
        <taxon>Rhodospirillales</taxon>
        <taxon>Thalassobaculaceae</taxon>
        <taxon>Thalassobaculum</taxon>
    </lineage>
</organism>
<keyword evidence="12 17" id="KW-0598">Phosphotransferase system</keyword>
<dbReference type="Gene3D" id="3.50.30.10">
    <property type="entry name" value="Phosphohistidine domain"/>
    <property type="match status" value="1"/>
</dbReference>
<evidence type="ECO:0000256" key="10">
    <source>
        <dbReference type="ARBA" id="ARBA00022597"/>
    </source>
</evidence>
<evidence type="ECO:0000256" key="3">
    <source>
        <dbReference type="ARBA" id="ARBA00002728"/>
    </source>
</evidence>
<dbReference type="NCBIfam" id="TIGR01417">
    <property type="entry name" value="PTS_I_fam"/>
    <property type="match status" value="1"/>
</dbReference>
<dbReference type="Gene3D" id="1.10.274.10">
    <property type="entry name" value="PtsI, HPr-binding domain"/>
    <property type="match status" value="1"/>
</dbReference>
<dbReference type="InterPro" id="IPR000121">
    <property type="entry name" value="PEP_util_C"/>
</dbReference>
<dbReference type="RefSeq" id="WP_028793261.1">
    <property type="nucleotide sequence ID" value="NZ_FNBW01000004.1"/>
</dbReference>
<feature type="active site" description="Tele-phosphohistidine intermediate" evidence="18">
    <location>
        <position position="211"/>
    </location>
</feature>
<feature type="binding site" evidence="20">
    <location>
        <position position="456"/>
    </location>
    <ligand>
        <name>Mg(2+)</name>
        <dbReference type="ChEBI" id="CHEBI:18420"/>
    </ligand>
</feature>
<comment type="cofactor">
    <cofactor evidence="2 17 20">
        <name>Mg(2+)</name>
        <dbReference type="ChEBI" id="CHEBI:18420"/>
    </cofactor>
</comment>
<keyword evidence="25" id="KW-1185">Reference proteome</keyword>
<dbReference type="GO" id="GO:0016301">
    <property type="term" value="F:kinase activity"/>
    <property type="evidence" value="ECO:0007669"/>
    <property type="project" value="UniProtKB-KW"/>
</dbReference>
<comment type="function">
    <text evidence="3 17">General (non sugar-specific) component of the phosphoenolpyruvate-dependent sugar phosphotransferase system (sugar PTS). This major carbohydrate active-transport system catalyzes the phosphorylation of incoming sugar substrates concomitantly with their translocation across the cell membrane. Enzyme I transfers the phosphoryl group from phosphoenolpyruvate (PEP) to the phosphoryl carrier protein (HPr).</text>
</comment>
<dbReference type="InterPro" id="IPR008279">
    <property type="entry name" value="PEP-util_enz_mobile_dom"/>
</dbReference>
<dbReference type="PANTHER" id="PTHR46244">
    <property type="entry name" value="PHOSPHOENOLPYRUVATE-PROTEIN PHOSPHOTRANSFERASE"/>
    <property type="match status" value="1"/>
</dbReference>
<feature type="active site" description="Proton donor" evidence="18">
    <location>
        <position position="527"/>
    </location>
</feature>
<dbReference type="GO" id="GO:0009401">
    <property type="term" value="P:phosphoenolpyruvate-dependent sugar phosphotransferase system"/>
    <property type="evidence" value="ECO:0007669"/>
    <property type="project" value="UniProtKB-KW"/>
</dbReference>
<feature type="binding site" evidence="19">
    <location>
        <position position="318"/>
    </location>
    <ligand>
        <name>phosphoenolpyruvate</name>
        <dbReference type="ChEBI" id="CHEBI:58702"/>
    </ligand>
</feature>
<feature type="binding site" evidence="19">
    <location>
        <position position="490"/>
    </location>
    <ligand>
        <name>phosphoenolpyruvate</name>
        <dbReference type="ChEBI" id="CHEBI:58702"/>
    </ligand>
</feature>
<dbReference type="GO" id="GO:0005737">
    <property type="term" value="C:cytoplasm"/>
    <property type="evidence" value="ECO:0007669"/>
    <property type="project" value="UniProtKB-SubCell"/>
</dbReference>
<dbReference type="PANTHER" id="PTHR46244:SF3">
    <property type="entry name" value="PHOSPHOENOLPYRUVATE-PROTEIN PHOSPHOTRANSFERASE"/>
    <property type="match status" value="1"/>
</dbReference>
<evidence type="ECO:0000256" key="17">
    <source>
        <dbReference type="PIRNR" id="PIRNR000732"/>
    </source>
</evidence>
<comment type="catalytic activity">
    <reaction evidence="1 17">
        <text>L-histidyl-[protein] + phosphoenolpyruvate = N(pros)-phospho-L-histidyl-[protein] + pyruvate</text>
        <dbReference type="Rhea" id="RHEA:23880"/>
        <dbReference type="Rhea" id="RHEA-COMP:9745"/>
        <dbReference type="Rhea" id="RHEA-COMP:9746"/>
        <dbReference type="ChEBI" id="CHEBI:15361"/>
        <dbReference type="ChEBI" id="CHEBI:29979"/>
        <dbReference type="ChEBI" id="CHEBI:58702"/>
        <dbReference type="ChEBI" id="CHEBI:64837"/>
        <dbReference type="EC" id="2.7.3.9"/>
    </reaction>
</comment>
<keyword evidence="11 17" id="KW-0808">Transferase</keyword>
<evidence type="ECO:0000256" key="20">
    <source>
        <dbReference type="PIRSR" id="PIRSR000732-3"/>
    </source>
</evidence>
<dbReference type="EC" id="2.7.3.9" evidence="6 17"/>
<accession>A0A8G2BG92</accession>
<evidence type="ECO:0000256" key="6">
    <source>
        <dbReference type="ARBA" id="ARBA00012232"/>
    </source>
</evidence>
<evidence type="ECO:0000256" key="15">
    <source>
        <dbReference type="ARBA" id="ARBA00022842"/>
    </source>
</evidence>
<dbReference type="OrthoDB" id="9765468at2"/>
<reference evidence="24 25" key="1">
    <citation type="submission" date="2016-10" db="EMBL/GenBank/DDBJ databases">
        <authorList>
            <person name="Varghese N."/>
            <person name="Submissions S."/>
        </authorList>
    </citation>
    <scope>NUCLEOTIDE SEQUENCE [LARGE SCALE GENOMIC DNA]</scope>
    <source>
        <strain evidence="24 25">DSM 18839</strain>
    </source>
</reference>